<keyword evidence="4 5" id="KW-0963">Cytoplasm</keyword>
<dbReference type="InterPro" id="IPR053925">
    <property type="entry name" value="RecX_HTH_3rd"/>
</dbReference>
<keyword evidence="9" id="KW-1185">Reference proteome</keyword>
<dbReference type="InterPro" id="IPR053924">
    <property type="entry name" value="RecX_HTH_2nd"/>
</dbReference>
<evidence type="ECO:0000256" key="2">
    <source>
        <dbReference type="ARBA" id="ARBA00009695"/>
    </source>
</evidence>
<comment type="caution">
    <text evidence="8">The sequence shown here is derived from an EMBL/GenBank/DDBJ whole genome shotgun (WGS) entry which is preliminary data.</text>
</comment>
<comment type="function">
    <text evidence="5">Modulates RecA activity.</text>
</comment>
<dbReference type="Proteomes" id="UP001595617">
    <property type="component" value="Unassembled WGS sequence"/>
</dbReference>
<protein>
    <recommendedName>
        <fullName evidence="3 5">Regulatory protein RecX</fullName>
    </recommendedName>
</protein>
<dbReference type="Gene3D" id="1.10.10.10">
    <property type="entry name" value="Winged helix-like DNA-binding domain superfamily/Winged helix DNA-binding domain"/>
    <property type="match status" value="3"/>
</dbReference>
<name>A0ABV8A1M8_9GAMM</name>
<dbReference type="Pfam" id="PF02631">
    <property type="entry name" value="RecX_HTH2"/>
    <property type="match status" value="1"/>
</dbReference>
<gene>
    <name evidence="5" type="primary">recX</name>
    <name evidence="8" type="ORF">ACFOOG_15670</name>
</gene>
<evidence type="ECO:0000313" key="9">
    <source>
        <dbReference type="Proteomes" id="UP001595617"/>
    </source>
</evidence>
<evidence type="ECO:0000256" key="3">
    <source>
        <dbReference type="ARBA" id="ARBA00018111"/>
    </source>
</evidence>
<evidence type="ECO:0000259" key="7">
    <source>
        <dbReference type="Pfam" id="PF21981"/>
    </source>
</evidence>
<dbReference type="EMBL" id="JBHRYR010000011">
    <property type="protein sequence ID" value="MFC3854275.1"/>
    <property type="molecule type" value="Genomic_DNA"/>
</dbReference>
<feature type="domain" description="RecX second three-helical" evidence="6">
    <location>
        <begin position="53"/>
        <end position="93"/>
    </location>
</feature>
<dbReference type="Pfam" id="PF21981">
    <property type="entry name" value="RecX_HTH3"/>
    <property type="match status" value="1"/>
</dbReference>
<dbReference type="InterPro" id="IPR003783">
    <property type="entry name" value="Regulatory_RecX"/>
</dbReference>
<evidence type="ECO:0000256" key="4">
    <source>
        <dbReference type="ARBA" id="ARBA00022490"/>
    </source>
</evidence>
<dbReference type="InterPro" id="IPR036388">
    <property type="entry name" value="WH-like_DNA-bd_sf"/>
</dbReference>
<dbReference type="PANTHER" id="PTHR33602:SF1">
    <property type="entry name" value="REGULATORY PROTEIN RECX FAMILY PROTEIN"/>
    <property type="match status" value="1"/>
</dbReference>
<sequence length="147" mass="17339">MKRTPRHVAMDCLARREHSVRELKERLHKAFPELTVEVFEQVIAQLQEDNLQSDVRFTEAYVRHRTARGHGDVKIRFELLQRGIADHLSDTVLQSCNWYELAEAALIKKFDGISPENYEEKARMARFLQQRGFAYDVIEELIDLRQL</sequence>
<evidence type="ECO:0000259" key="6">
    <source>
        <dbReference type="Pfam" id="PF02631"/>
    </source>
</evidence>
<dbReference type="PANTHER" id="PTHR33602">
    <property type="entry name" value="REGULATORY PROTEIN RECX FAMILY PROTEIN"/>
    <property type="match status" value="1"/>
</dbReference>
<proteinExistence type="inferred from homology"/>
<feature type="domain" description="RecX third three-helical" evidence="7">
    <location>
        <begin position="99"/>
        <end position="141"/>
    </location>
</feature>
<dbReference type="RefSeq" id="WP_380698400.1">
    <property type="nucleotide sequence ID" value="NZ_JBHRYR010000011.1"/>
</dbReference>
<reference evidence="9" key="1">
    <citation type="journal article" date="2019" name="Int. J. Syst. Evol. Microbiol.">
        <title>The Global Catalogue of Microorganisms (GCM) 10K type strain sequencing project: providing services to taxonomists for standard genome sequencing and annotation.</title>
        <authorList>
            <consortium name="The Broad Institute Genomics Platform"/>
            <consortium name="The Broad Institute Genome Sequencing Center for Infectious Disease"/>
            <person name="Wu L."/>
            <person name="Ma J."/>
        </authorList>
    </citation>
    <scope>NUCLEOTIDE SEQUENCE [LARGE SCALE GENOMIC DNA]</scope>
    <source>
        <strain evidence="9">IBRC 10765</strain>
    </source>
</reference>
<dbReference type="HAMAP" id="MF_01114">
    <property type="entry name" value="RecX"/>
    <property type="match status" value="1"/>
</dbReference>
<evidence type="ECO:0000256" key="5">
    <source>
        <dbReference type="HAMAP-Rule" id="MF_01114"/>
    </source>
</evidence>
<comment type="similarity">
    <text evidence="2 5">Belongs to the RecX family.</text>
</comment>
<evidence type="ECO:0000256" key="1">
    <source>
        <dbReference type="ARBA" id="ARBA00004496"/>
    </source>
</evidence>
<organism evidence="8 9">
    <name type="scientific">Saccharospirillum mangrovi</name>
    <dbReference type="NCBI Taxonomy" id="2161747"/>
    <lineage>
        <taxon>Bacteria</taxon>
        <taxon>Pseudomonadati</taxon>
        <taxon>Pseudomonadota</taxon>
        <taxon>Gammaproteobacteria</taxon>
        <taxon>Oceanospirillales</taxon>
        <taxon>Saccharospirillaceae</taxon>
        <taxon>Saccharospirillum</taxon>
    </lineage>
</organism>
<evidence type="ECO:0000313" key="8">
    <source>
        <dbReference type="EMBL" id="MFC3854275.1"/>
    </source>
</evidence>
<accession>A0ABV8A1M8</accession>
<comment type="subcellular location">
    <subcellularLocation>
        <location evidence="1 5">Cytoplasm</location>
    </subcellularLocation>
</comment>